<dbReference type="STRING" id="137733.SAMN05421767_1151"/>
<comment type="subcellular location">
    <subcellularLocation>
        <location evidence="1">Cell surface</location>
    </subcellularLocation>
</comment>
<feature type="transmembrane region" description="Helical" evidence="3">
    <location>
        <begin position="12"/>
        <end position="34"/>
    </location>
</feature>
<dbReference type="NCBIfam" id="TIGR02532">
    <property type="entry name" value="IV_pilin_GFxxxE"/>
    <property type="match status" value="1"/>
</dbReference>
<keyword evidence="3" id="KW-0812">Transmembrane</keyword>
<dbReference type="InterPro" id="IPR012902">
    <property type="entry name" value="N_methyl_site"/>
</dbReference>
<gene>
    <name evidence="4" type="ORF">SAMN05421767_1151</name>
</gene>
<keyword evidence="5" id="KW-1185">Reference proteome</keyword>
<evidence type="ECO:0000256" key="3">
    <source>
        <dbReference type="SAM" id="Phobius"/>
    </source>
</evidence>
<dbReference type="Proteomes" id="UP000198556">
    <property type="component" value="Unassembled WGS sequence"/>
</dbReference>
<proteinExistence type="predicted"/>
<keyword evidence="2" id="KW-0178">Competence</keyword>
<evidence type="ECO:0000256" key="1">
    <source>
        <dbReference type="ARBA" id="ARBA00004241"/>
    </source>
</evidence>
<dbReference type="EMBL" id="FOGF01000015">
    <property type="protein sequence ID" value="SER01176.1"/>
    <property type="molecule type" value="Genomic_DNA"/>
</dbReference>
<protein>
    <submittedName>
        <fullName evidence="4">Prepilin-type N-terminal cleavage/methylation domain-containing protein</fullName>
    </submittedName>
</protein>
<sequence length="288" mass="31754">MLRIMTNKKGFTVAELLMVVAIIGMLVALSIPIFSEHLEKSRDAVTVANLRNAYAEAQTAYLTETSSGNAIYKPVDGEITTTRTTPKAVTIVEVSGVVAKGKAKNNFSKLTDSLPFKDKMVDCEVMDNTPATYTVIFEYEASGAIIKVSCKATNSPIDNQEEAAEIPFDVGDAAVTYMVDGQNQALRIYLEGFDQHNSDTARKYLDFTYDVNDPDSRDTTNPAIFIMKSNKESFIANGIAINQENVEQIKTKLEKSKVKSDYHTVVKSVELVDQQIIVKNSTKKSPKL</sequence>
<dbReference type="SUPFAM" id="SSF54523">
    <property type="entry name" value="Pili subunits"/>
    <property type="match status" value="1"/>
</dbReference>
<reference evidence="4 5" key="1">
    <citation type="submission" date="2016-10" db="EMBL/GenBank/DDBJ databases">
        <authorList>
            <person name="de Groot N.N."/>
        </authorList>
    </citation>
    <scope>NUCLEOTIDE SEQUENCE [LARGE SCALE GENOMIC DNA]</scope>
    <source>
        <strain evidence="4 5">DSM 15827</strain>
    </source>
</reference>
<dbReference type="Gene3D" id="3.30.700.10">
    <property type="entry name" value="Glycoprotein, Type 4 Pilin"/>
    <property type="match status" value="1"/>
</dbReference>
<dbReference type="GO" id="GO:0030420">
    <property type="term" value="P:establishment of competence for transformation"/>
    <property type="evidence" value="ECO:0007669"/>
    <property type="project" value="UniProtKB-KW"/>
</dbReference>
<organism evidence="4 5">
    <name type="scientific">Granulicatella balaenopterae</name>
    <dbReference type="NCBI Taxonomy" id="137733"/>
    <lineage>
        <taxon>Bacteria</taxon>
        <taxon>Bacillati</taxon>
        <taxon>Bacillota</taxon>
        <taxon>Bacilli</taxon>
        <taxon>Lactobacillales</taxon>
        <taxon>Carnobacteriaceae</taxon>
        <taxon>Granulicatella</taxon>
    </lineage>
</organism>
<evidence type="ECO:0000313" key="4">
    <source>
        <dbReference type="EMBL" id="SER01176.1"/>
    </source>
</evidence>
<evidence type="ECO:0000313" key="5">
    <source>
        <dbReference type="Proteomes" id="UP000198556"/>
    </source>
</evidence>
<dbReference type="GO" id="GO:0009986">
    <property type="term" value="C:cell surface"/>
    <property type="evidence" value="ECO:0007669"/>
    <property type="project" value="UniProtKB-SubCell"/>
</dbReference>
<dbReference type="AlphaFoldDB" id="A0A1H9KPU6"/>
<accession>A0A1H9KPU6</accession>
<evidence type="ECO:0000256" key="2">
    <source>
        <dbReference type="ARBA" id="ARBA00023287"/>
    </source>
</evidence>
<keyword evidence="3" id="KW-1133">Transmembrane helix</keyword>
<name>A0A1H9KPU6_9LACT</name>
<dbReference type="InterPro" id="IPR045584">
    <property type="entry name" value="Pilin-like"/>
</dbReference>
<keyword evidence="3" id="KW-0472">Membrane</keyword>